<accession>A0A5C4N0E5</accession>
<reference evidence="2 3" key="1">
    <citation type="submission" date="2019-06" db="EMBL/GenBank/DDBJ databases">
        <title>YIM 131921 draft genome.</title>
        <authorList>
            <person name="Jiang L."/>
        </authorList>
    </citation>
    <scope>NUCLEOTIDE SEQUENCE [LARGE SCALE GENOMIC DNA]</scope>
    <source>
        <strain evidence="2 3">YIM 131921</strain>
    </source>
</reference>
<proteinExistence type="predicted"/>
<feature type="domain" description="SCP" evidence="1">
    <location>
        <begin position="15"/>
        <end position="149"/>
    </location>
</feature>
<gene>
    <name evidence="2" type="ORF">FHG66_06995</name>
</gene>
<dbReference type="PANTHER" id="PTHR31157">
    <property type="entry name" value="SCP DOMAIN-CONTAINING PROTEIN"/>
    <property type="match status" value="1"/>
</dbReference>
<protein>
    <submittedName>
        <fullName evidence="2">Calcium-binding protein</fullName>
    </submittedName>
</protein>
<dbReference type="InterPro" id="IPR011049">
    <property type="entry name" value="Serralysin-like_metalloprot_C"/>
</dbReference>
<comment type="caution">
    <text evidence="2">The sequence shown here is derived from an EMBL/GenBank/DDBJ whole genome shotgun (WGS) entry which is preliminary data.</text>
</comment>
<evidence type="ECO:0000259" key="1">
    <source>
        <dbReference type="Pfam" id="PF00188"/>
    </source>
</evidence>
<dbReference type="OrthoDB" id="419320at2"/>
<dbReference type="GO" id="GO:0005509">
    <property type="term" value="F:calcium ion binding"/>
    <property type="evidence" value="ECO:0007669"/>
    <property type="project" value="InterPro"/>
</dbReference>
<dbReference type="PRINTS" id="PR00313">
    <property type="entry name" value="CABNDNGRPT"/>
</dbReference>
<dbReference type="Pfam" id="PF00353">
    <property type="entry name" value="HemolysinCabind"/>
    <property type="match status" value="1"/>
</dbReference>
<dbReference type="Pfam" id="PF00188">
    <property type="entry name" value="CAP"/>
    <property type="match status" value="1"/>
</dbReference>
<dbReference type="InterPro" id="IPR014044">
    <property type="entry name" value="CAP_dom"/>
</dbReference>
<dbReference type="Gene3D" id="3.40.33.10">
    <property type="entry name" value="CAP"/>
    <property type="match status" value="1"/>
</dbReference>
<dbReference type="EMBL" id="VDFU01000006">
    <property type="protein sequence ID" value="TNC50716.1"/>
    <property type="molecule type" value="Genomic_DNA"/>
</dbReference>
<dbReference type="InterPro" id="IPR035940">
    <property type="entry name" value="CAP_sf"/>
</dbReference>
<evidence type="ECO:0000313" key="2">
    <source>
        <dbReference type="EMBL" id="TNC50716.1"/>
    </source>
</evidence>
<dbReference type="PANTHER" id="PTHR31157:SF1">
    <property type="entry name" value="SCP DOMAIN-CONTAINING PROTEIN"/>
    <property type="match status" value="1"/>
</dbReference>
<dbReference type="SUPFAM" id="SSF51120">
    <property type="entry name" value="beta-Roll"/>
    <property type="match status" value="1"/>
</dbReference>
<sequence length="422" mass="42875">MANVQISAQEQLVIELLNRARLDPAAEAARYGIGLNDGLSSGSISSAPKAPLAWNADLGEASALHSEWMLATDTFSHTGANGSSSSNRMATAGYSFSGSWSAGENISWRGTTGSVDATGMALEQHKGLFLSAGHRVNILGDFREVGVGQELGGFTRNGVTYNSSMVTENFAKSGTRAFVTGVAFQDRDGDGFYDVGEGTGSVTFDWLGNTGNAVNTGSAGGYGLAIPTGLSGTATVAVTSNGSTQQAVLAMTGTNVKLDLINGSIIAASTDLTLGSGAKDGRLLGMANIDLTGNTSANRLEGNKGANDIFGGGGSDTLLGAAGNDRLEGAWGNDSFTGGSGSDSFVFKDLSGSTTGQDRIADLGSGDRIVIDLMGSLPSEAAWEDSHISAATGGFTIALDDGSQIFVASTTLSTLENALTLI</sequence>
<keyword evidence="3" id="KW-1185">Reference proteome</keyword>
<dbReference type="SUPFAM" id="SSF55797">
    <property type="entry name" value="PR-1-like"/>
    <property type="match status" value="1"/>
</dbReference>
<organism evidence="2 3">
    <name type="scientific">Rubellimicrobium rubrum</name>
    <dbReference type="NCBI Taxonomy" id="2585369"/>
    <lineage>
        <taxon>Bacteria</taxon>
        <taxon>Pseudomonadati</taxon>
        <taxon>Pseudomonadota</taxon>
        <taxon>Alphaproteobacteria</taxon>
        <taxon>Rhodobacterales</taxon>
        <taxon>Roseobacteraceae</taxon>
        <taxon>Rubellimicrobium</taxon>
    </lineage>
</organism>
<dbReference type="Proteomes" id="UP000305887">
    <property type="component" value="Unassembled WGS sequence"/>
</dbReference>
<dbReference type="AlphaFoldDB" id="A0A5C4N0E5"/>
<dbReference type="InterPro" id="IPR001343">
    <property type="entry name" value="Hemolysn_Ca-bd"/>
</dbReference>
<dbReference type="CDD" id="cd05379">
    <property type="entry name" value="CAP_bacterial"/>
    <property type="match status" value="1"/>
</dbReference>
<evidence type="ECO:0000313" key="3">
    <source>
        <dbReference type="Proteomes" id="UP000305887"/>
    </source>
</evidence>
<name>A0A5C4N0E5_9RHOB</name>
<dbReference type="Gene3D" id="2.150.10.10">
    <property type="entry name" value="Serralysin-like metalloprotease, C-terminal"/>
    <property type="match status" value="2"/>
</dbReference>
<dbReference type="RefSeq" id="WP_139076037.1">
    <property type="nucleotide sequence ID" value="NZ_VDFU01000006.1"/>
</dbReference>